<evidence type="ECO:0000313" key="3">
    <source>
        <dbReference type="EMBL" id="MFC5381937.1"/>
    </source>
</evidence>
<protein>
    <submittedName>
        <fullName evidence="3">Alpha/beta fold hydrolase</fullName>
    </submittedName>
</protein>
<feature type="domain" description="AB hydrolase-1" evidence="2">
    <location>
        <begin position="56"/>
        <end position="163"/>
    </location>
</feature>
<organism evidence="3 4">
    <name type="scientific">Aquipuribacter nitratireducens</name>
    <dbReference type="NCBI Taxonomy" id="650104"/>
    <lineage>
        <taxon>Bacteria</taxon>
        <taxon>Bacillati</taxon>
        <taxon>Actinomycetota</taxon>
        <taxon>Actinomycetes</taxon>
        <taxon>Micrococcales</taxon>
        <taxon>Intrasporangiaceae</taxon>
        <taxon>Aquipuribacter</taxon>
    </lineage>
</organism>
<dbReference type="PANTHER" id="PTHR43329">
    <property type="entry name" value="EPOXIDE HYDROLASE"/>
    <property type="match status" value="1"/>
</dbReference>
<dbReference type="GO" id="GO:0016787">
    <property type="term" value="F:hydrolase activity"/>
    <property type="evidence" value="ECO:0007669"/>
    <property type="project" value="UniProtKB-KW"/>
</dbReference>
<dbReference type="Pfam" id="PF00561">
    <property type="entry name" value="Abhydrolase_1"/>
    <property type="match status" value="1"/>
</dbReference>
<keyword evidence="4" id="KW-1185">Reference proteome</keyword>
<dbReference type="RefSeq" id="WP_340270048.1">
    <property type="nucleotide sequence ID" value="NZ_JBBEOG010000005.1"/>
</dbReference>
<dbReference type="SUPFAM" id="SSF53474">
    <property type="entry name" value="alpha/beta-Hydrolases"/>
    <property type="match status" value="1"/>
</dbReference>
<accession>A0ABW0GQY1</accession>
<gene>
    <name evidence="3" type="ORF">ACFPJ6_14235</name>
</gene>
<dbReference type="Proteomes" id="UP001596122">
    <property type="component" value="Unassembled WGS sequence"/>
</dbReference>
<dbReference type="Gene3D" id="3.40.50.1820">
    <property type="entry name" value="alpha/beta hydrolase"/>
    <property type="match status" value="1"/>
</dbReference>
<dbReference type="PRINTS" id="PR00412">
    <property type="entry name" value="EPOXHYDRLASE"/>
</dbReference>
<evidence type="ECO:0000256" key="1">
    <source>
        <dbReference type="ARBA" id="ARBA00022801"/>
    </source>
</evidence>
<sequence length="312" mass="33340">MVRRRPLFPAHLSDAAVVGVPGPWEHRFVGAHGARFHVAVLEPAPDPARTPGEHAPLVLLLHGGLQNWFAWRHVVPVLAAAGWRVVAADLRGHGASDATPRGYHQAGLADDVDALVRSLGHDRAAVVGHDLGGWVGWTLAHRHTDRVAGLALVATPPPSPGVLLGRGVTRRWPALLAAAQVPGLPERRLLHHDGVRRFLDAGRAGRTPEADVAYYVSCVRVPSVAHTVLEPARWLARASVRPDGARWWRAVRTRPPVPLLTVAGERDGLLGPPSRDADVVVPGVGHLLPEEAPAEVCDALLAWLPTVLPTGV</sequence>
<dbReference type="InterPro" id="IPR029058">
    <property type="entry name" value="AB_hydrolase_fold"/>
</dbReference>
<keyword evidence="1 3" id="KW-0378">Hydrolase</keyword>
<dbReference type="EMBL" id="JBHSLD010000014">
    <property type="protein sequence ID" value="MFC5381937.1"/>
    <property type="molecule type" value="Genomic_DNA"/>
</dbReference>
<dbReference type="PRINTS" id="PR00111">
    <property type="entry name" value="ABHYDROLASE"/>
</dbReference>
<comment type="caution">
    <text evidence="3">The sequence shown here is derived from an EMBL/GenBank/DDBJ whole genome shotgun (WGS) entry which is preliminary data.</text>
</comment>
<proteinExistence type="predicted"/>
<dbReference type="InterPro" id="IPR000639">
    <property type="entry name" value="Epox_hydrolase-like"/>
</dbReference>
<reference evidence="4" key="1">
    <citation type="journal article" date="2019" name="Int. J. Syst. Evol. Microbiol.">
        <title>The Global Catalogue of Microorganisms (GCM) 10K type strain sequencing project: providing services to taxonomists for standard genome sequencing and annotation.</title>
        <authorList>
            <consortium name="The Broad Institute Genomics Platform"/>
            <consortium name="The Broad Institute Genome Sequencing Center for Infectious Disease"/>
            <person name="Wu L."/>
            <person name="Ma J."/>
        </authorList>
    </citation>
    <scope>NUCLEOTIDE SEQUENCE [LARGE SCALE GENOMIC DNA]</scope>
    <source>
        <strain evidence="4">CCUG 43114</strain>
    </source>
</reference>
<evidence type="ECO:0000259" key="2">
    <source>
        <dbReference type="Pfam" id="PF00561"/>
    </source>
</evidence>
<evidence type="ECO:0000313" key="4">
    <source>
        <dbReference type="Proteomes" id="UP001596122"/>
    </source>
</evidence>
<dbReference type="InterPro" id="IPR000073">
    <property type="entry name" value="AB_hydrolase_1"/>
</dbReference>
<name>A0ABW0GQY1_9MICO</name>